<protein>
    <submittedName>
        <fullName evidence="1">Uncharacterized protein</fullName>
    </submittedName>
</protein>
<evidence type="ECO:0000313" key="1">
    <source>
        <dbReference type="EMBL" id="TEB30552.1"/>
    </source>
</evidence>
<evidence type="ECO:0000313" key="2">
    <source>
        <dbReference type="Proteomes" id="UP000298030"/>
    </source>
</evidence>
<organism evidence="1 2">
    <name type="scientific">Coprinellus micaceus</name>
    <name type="common">Glistening ink-cap mushroom</name>
    <name type="synonym">Coprinus micaceus</name>
    <dbReference type="NCBI Taxonomy" id="71717"/>
    <lineage>
        <taxon>Eukaryota</taxon>
        <taxon>Fungi</taxon>
        <taxon>Dikarya</taxon>
        <taxon>Basidiomycota</taxon>
        <taxon>Agaricomycotina</taxon>
        <taxon>Agaricomycetes</taxon>
        <taxon>Agaricomycetidae</taxon>
        <taxon>Agaricales</taxon>
        <taxon>Agaricineae</taxon>
        <taxon>Psathyrellaceae</taxon>
        <taxon>Coprinellus</taxon>
    </lineage>
</organism>
<name>A0A4Y7TAD2_COPMI</name>
<sequence length="201" mass="22543">MSSPTENAQDFAKLYGHFPPVYRPHDFAERGARSKWRTAMQKSLPALYLPAGLELREGSHYQPPRFDFGWKLTTEEVTSICQQQGLRAADFVGSDPARLPAQTTLNNNLKLSHPDAPSIRIDTILAGEATPSICITLTDNHRAGNARPFTRSIQAVKGFLGLEEAREPGWYLDSRWSHWQWQSSDGFKLTNSGRTSQEGGW</sequence>
<keyword evidence="2" id="KW-1185">Reference proteome</keyword>
<reference evidence="1 2" key="1">
    <citation type="journal article" date="2019" name="Nat. Ecol. Evol.">
        <title>Megaphylogeny resolves global patterns of mushroom evolution.</title>
        <authorList>
            <person name="Varga T."/>
            <person name="Krizsan K."/>
            <person name="Foldi C."/>
            <person name="Dima B."/>
            <person name="Sanchez-Garcia M."/>
            <person name="Sanchez-Ramirez S."/>
            <person name="Szollosi G.J."/>
            <person name="Szarkandi J.G."/>
            <person name="Papp V."/>
            <person name="Albert L."/>
            <person name="Andreopoulos W."/>
            <person name="Angelini C."/>
            <person name="Antonin V."/>
            <person name="Barry K.W."/>
            <person name="Bougher N.L."/>
            <person name="Buchanan P."/>
            <person name="Buyck B."/>
            <person name="Bense V."/>
            <person name="Catcheside P."/>
            <person name="Chovatia M."/>
            <person name="Cooper J."/>
            <person name="Damon W."/>
            <person name="Desjardin D."/>
            <person name="Finy P."/>
            <person name="Geml J."/>
            <person name="Haridas S."/>
            <person name="Hughes K."/>
            <person name="Justo A."/>
            <person name="Karasinski D."/>
            <person name="Kautmanova I."/>
            <person name="Kiss B."/>
            <person name="Kocsube S."/>
            <person name="Kotiranta H."/>
            <person name="LaButti K.M."/>
            <person name="Lechner B.E."/>
            <person name="Liimatainen K."/>
            <person name="Lipzen A."/>
            <person name="Lukacs Z."/>
            <person name="Mihaltcheva S."/>
            <person name="Morgado L.N."/>
            <person name="Niskanen T."/>
            <person name="Noordeloos M.E."/>
            <person name="Ohm R.A."/>
            <person name="Ortiz-Santana B."/>
            <person name="Ovrebo C."/>
            <person name="Racz N."/>
            <person name="Riley R."/>
            <person name="Savchenko A."/>
            <person name="Shiryaev A."/>
            <person name="Soop K."/>
            <person name="Spirin V."/>
            <person name="Szebenyi C."/>
            <person name="Tomsovsky M."/>
            <person name="Tulloss R.E."/>
            <person name="Uehling J."/>
            <person name="Grigoriev I.V."/>
            <person name="Vagvolgyi C."/>
            <person name="Papp T."/>
            <person name="Martin F.M."/>
            <person name="Miettinen O."/>
            <person name="Hibbett D.S."/>
            <person name="Nagy L.G."/>
        </authorList>
    </citation>
    <scope>NUCLEOTIDE SEQUENCE [LARGE SCALE GENOMIC DNA]</scope>
    <source>
        <strain evidence="1 2">FP101781</strain>
    </source>
</reference>
<proteinExistence type="predicted"/>
<dbReference type="EMBL" id="QPFP01000022">
    <property type="protein sequence ID" value="TEB30552.1"/>
    <property type="molecule type" value="Genomic_DNA"/>
</dbReference>
<dbReference type="Proteomes" id="UP000298030">
    <property type="component" value="Unassembled WGS sequence"/>
</dbReference>
<accession>A0A4Y7TAD2</accession>
<comment type="caution">
    <text evidence="1">The sequence shown here is derived from an EMBL/GenBank/DDBJ whole genome shotgun (WGS) entry which is preliminary data.</text>
</comment>
<gene>
    <name evidence="1" type="ORF">FA13DRAFT_1733417</name>
</gene>
<dbReference type="OrthoDB" id="2817334at2759"/>
<dbReference type="AlphaFoldDB" id="A0A4Y7TAD2"/>